<evidence type="ECO:0008006" key="5">
    <source>
        <dbReference type="Google" id="ProtNLM"/>
    </source>
</evidence>
<feature type="chain" id="PRO_5029855350" description="DUF4890 domain-containing protein" evidence="2">
    <location>
        <begin position="22"/>
        <end position="95"/>
    </location>
</feature>
<gene>
    <name evidence="3" type="ORF">HH216_04045</name>
</gene>
<evidence type="ECO:0000313" key="4">
    <source>
        <dbReference type="Proteomes" id="UP000501128"/>
    </source>
</evidence>
<evidence type="ECO:0000256" key="1">
    <source>
        <dbReference type="SAM" id="MobiDB-lite"/>
    </source>
</evidence>
<evidence type="ECO:0000256" key="2">
    <source>
        <dbReference type="SAM" id="SignalP"/>
    </source>
</evidence>
<feature type="signal peptide" evidence="2">
    <location>
        <begin position="1"/>
        <end position="21"/>
    </location>
</feature>
<feature type="region of interest" description="Disordered" evidence="1">
    <location>
        <begin position="66"/>
        <end position="95"/>
    </location>
</feature>
<organism evidence="3 4">
    <name type="scientific">Spirosoma rhododendri</name>
    <dbReference type="NCBI Taxonomy" id="2728024"/>
    <lineage>
        <taxon>Bacteria</taxon>
        <taxon>Pseudomonadati</taxon>
        <taxon>Bacteroidota</taxon>
        <taxon>Cytophagia</taxon>
        <taxon>Cytophagales</taxon>
        <taxon>Cytophagaceae</taxon>
        <taxon>Spirosoma</taxon>
    </lineage>
</organism>
<evidence type="ECO:0000313" key="3">
    <source>
        <dbReference type="EMBL" id="QJD77680.1"/>
    </source>
</evidence>
<proteinExistence type="predicted"/>
<dbReference type="KEGG" id="srho:HH216_04045"/>
<keyword evidence="4" id="KW-1185">Reference proteome</keyword>
<protein>
    <recommendedName>
        <fullName evidence="5">DUF4890 domain-containing protein</fullName>
    </recommendedName>
</protein>
<name>A0A7L5DPP0_9BACT</name>
<dbReference type="RefSeq" id="WP_169549624.1">
    <property type="nucleotide sequence ID" value="NZ_CP051677.1"/>
</dbReference>
<accession>A0A7L5DPP0</accession>
<keyword evidence="2" id="KW-0732">Signal</keyword>
<sequence length="95" mass="10947">MNTKSIFVALLGLFLSVGAYAQVQTGVYKVKPRRSPEERAAHHAQMKEKLAHMSPAERKAFKKARHDKHQARFNAMTPEQRARFQDRHPHGKRNS</sequence>
<dbReference type="Proteomes" id="UP000501128">
    <property type="component" value="Chromosome"/>
</dbReference>
<reference evidence="3 4" key="1">
    <citation type="submission" date="2020-04" db="EMBL/GenBank/DDBJ databases">
        <title>Genome sequencing of novel species.</title>
        <authorList>
            <person name="Heo J."/>
            <person name="Kim S.-J."/>
            <person name="Kim J.-S."/>
            <person name="Hong S.-B."/>
            <person name="Kwon S.-W."/>
        </authorList>
    </citation>
    <scope>NUCLEOTIDE SEQUENCE [LARGE SCALE GENOMIC DNA]</scope>
    <source>
        <strain evidence="3 4">CJU-R4</strain>
    </source>
</reference>
<dbReference type="EMBL" id="CP051677">
    <property type="protein sequence ID" value="QJD77680.1"/>
    <property type="molecule type" value="Genomic_DNA"/>
</dbReference>
<dbReference type="AlphaFoldDB" id="A0A7L5DPP0"/>